<name>A0A096FE91_COMTE</name>
<accession>A0A096FE91</accession>
<gene>
    <name evidence="1" type="ORF">P353_16090</name>
</gene>
<dbReference type="RefSeq" id="WP_034371192.1">
    <property type="nucleotide sequence ID" value="NZ_AWOR01000051.1"/>
</dbReference>
<protein>
    <submittedName>
        <fullName evidence="1">Uncharacterized protein</fullName>
    </submittedName>
</protein>
<comment type="caution">
    <text evidence="1">The sequence shown here is derived from an EMBL/GenBank/DDBJ whole genome shotgun (WGS) entry which is preliminary data.</text>
</comment>
<evidence type="ECO:0000313" key="1">
    <source>
        <dbReference type="EMBL" id="KGH28289.1"/>
    </source>
</evidence>
<proteinExistence type="predicted"/>
<dbReference type="Proteomes" id="UP000029553">
    <property type="component" value="Unassembled WGS sequence"/>
</dbReference>
<dbReference type="EMBL" id="AWOR01000051">
    <property type="protein sequence ID" value="KGH28289.1"/>
    <property type="molecule type" value="Genomic_DNA"/>
</dbReference>
<evidence type="ECO:0000313" key="2">
    <source>
        <dbReference type="Proteomes" id="UP000029553"/>
    </source>
</evidence>
<organism evidence="1 2">
    <name type="scientific">Comamonas testosteroni</name>
    <name type="common">Pseudomonas testosteroni</name>
    <dbReference type="NCBI Taxonomy" id="285"/>
    <lineage>
        <taxon>Bacteria</taxon>
        <taxon>Pseudomonadati</taxon>
        <taxon>Pseudomonadota</taxon>
        <taxon>Betaproteobacteria</taxon>
        <taxon>Burkholderiales</taxon>
        <taxon>Comamonadaceae</taxon>
        <taxon>Comamonas</taxon>
    </lineage>
</organism>
<dbReference type="AlphaFoldDB" id="A0A096FE91"/>
<sequence length="69" mass="7665">MKFKANTSEIAPSAVLRYGTWLGYLENMDLPFTPENYKITQVADDRWSVTDLAGKQVYLGIGPVELVAA</sequence>
<reference evidence="1 2" key="1">
    <citation type="submission" date="2013-09" db="EMBL/GenBank/DDBJ databases">
        <title>High correlation between genotypes and phenotypes of environmental bacteria Comamonas testosteroni strains.</title>
        <authorList>
            <person name="Liu L."/>
            <person name="Zhu W."/>
            <person name="Xia X."/>
            <person name="Xu B."/>
            <person name="Luo M."/>
            <person name="Wang G."/>
        </authorList>
    </citation>
    <scope>NUCLEOTIDE SEQUENCE [LARGE SCALE GENOMIC DNA]</scope>
    <source>
        <strain evidence="1 2">JL40</strain>
    </source>
</reference>